<keyword evidence="2" id="KW-1185">Reference proteome</keyword>
<accession>A0ABD0PPK4</accession>
<dbReference type="EMBL" id="JAMKFB020000014">
    <property type="protein sequence ID" value="KAL0175979.1"/>
    <property type="molecule type" value="Genomic_DNA"/>
</dbReference>
<evidence type="ECO:0000313" key="1">
    <source>
        <dbReference type="EMBL" id="KAL0175979.1"/>
    </source>
</evidence>
<comment type="caution">
    <text evidence="1">The sequence shown here is derived from an EMBL/GenBank/DDBJ whole genome shotgun (WGS) entry which is preliminary data.</text>
</comment>
<dbReference type="Proteomes" id="UP001529510">
    <property type="component" value="Unassembled WGS sequence"/>
</dbReference>
<sequence>MSDQVHEPATMPATREEAVAGEIAERSSTHCTMAELSVDLGLLEVEGVFEMDFFADLPPLLSPLSELPVSLGST</sequence>
<organism evidence="1 2">
    <name type="scientific">Cirrhinus mrigala</name>
    <name type="common">Mrigala</name>
    <dbReference type="NCBI Taxonomy" id="683832"/>
    <lineage>
        <taxon>Eukaryota</taxon>
        <taxon>Metazoa</taxon>
        <taxon>Chordata</taxon>
        <taxon>Craniata</taxon>
        <taxon>Vertebrata</taxon>
        <taxon>Euteleostomi</taxon>
        <taxon>Actinopterygii</taxon>
        <taxon>Neopterygii</taxon>
        <taxon>Teleostei</taxon>
        <taxon>Ostariophysi</taxon>
        <taxon>Cypriniformes</taxon>
        <taxon>Cyprinidae</taxon>
        <taxon>Labeoninae</taxon>
        <taxon>Labeonini</taxon>
        <taxon>Cirrhinus</taxon>
    </lineage>
</organism>
<gene>
    <name evidence="1" type="ORF">M9458_028309</name>
</gene>
<protein>
    <submittedName>
        <fullName evidence="1">Uncharacterized protein</fullName>
    </submittedName>
</protein>
<dbReference type="AlphaFoldDB" id="A0ABD0PPK4"/>
<evidence type="ECO:0000313" key="2">
    <source>
        <dbReference type="Proteomes" id="UP001529510"/>
    </source>
</evidence>
<feature type="non-terminal residue" evidence="1">
    <location>
        <position position="74"/>
    </location>
</feature>
<proteinExistence type="predicted"/>
<reference evidence="1 2" key="1">
    <citation type="submission" date="2024-05" db="EMBL/GenBank/DDBJ databases">
        <title>Genome sequencing and assembly of Indian major carp, Cirrhinus mrigala (Hamilton, 1822).</title>
        <authorList>
            <person name="Mohindra V."/>
            <person name="Chowdhury L.M."/>
            <person name="Lal K."/>
            <person name="Jena J.K."/>
        </authorList>
    </citation>
    <scope>NUCLEOTIDE SEQUENCE [LARGE SCALE GENOMIC DNA]</scope>
    <source>
        <strain evidence="1">CM1030</strain>
        <tissue evidence="1">Blood</tissue>
    </source>
</reference>
<name>A0ABD0PPK4_CIRMR</name>